<dbReference type="InterPro" id="IPR003675">
    <property type="entry name" value="Rce1/LyrA-like_dom"/>
</dbReference>
<evidence type="ECO:0000259" key="2">
    <source>
        <dbReference type="Pfam" id="PF02517"/>
    </source>
</evidence>
<dbReference type="PANTHER" id="PTHR36435">
    <property type="entry name" value="SLR1288 PROTEIN"/>
    <property type="match status" value="1"/>
</dbReference>
<organism evidence="3 4">
    <name type="scientific">Staphylococcus delphini</name>
    <dbReference type="NCBI Taxonomy" id="53344"/>
    <lineage>
        <taxon>Bacteria</taxon>
        <taxon>Bacillati</taxon>
        <taxon>Bacillota</taxon>
        <taxon>Bacilli</taxon>
        <taxon>Bacillales</taxon>
        <taxon>Staphylococcaceae</taxon>
        <taxon>Staphylococcus</taxon>
        <taxon>Staphylococcus intermedius group</taxon>
    </lineage>
</organism>
<protein>
    <submittedName>
        <fullName evidence="3">CPBP family intramembrane metalloprotease</fullName>
    </submittedName>
</protein>
<feature type="transmembrane region" description="Helical" evidence="1">
    <location>
        <begin position="12"/>
        <end position="33"/>
    </location>
</feature>
<feature type="domain" description="CAAX prenyl protease 2/Lysostaphin resistance protein A-like" evidence="2">
    <location>
        <begin position="102"/>
        <end position="199"/>
    </location>
</feature>
<dbReference type="AlphaFoldDB" id="A0A2A4GX13"/>
<dbReference type="RefSeq" id="WP_096593463.1">
    <property type="nucleotide sequence ID" value="NZ_MWRM01000007.1"/>
</dbReference>
<dbReference type="GO" id="GO:0004175">
    <property type="term" value="F:endopeptidase activity"/>
    <property type="evidence" value="ECO:0007669"/>
    <property type="project" value="UniProtKB-ARBA"/>
</dbReference>
<dbReference type="GO" id="GO:0006508">
    <property type="term" value="P:proteolysis"/>
    <property type="evidence" value="ECO:0007669"/>
    <property type="project" value="UniProtKB-KW"/>
</dbReference>
<keyword evidence="1" id="KW-0812">Transmembrane</keyword>
<evidence type="ECO:0000313" key="3">
    <source>
        <dbReference type="EMBL" id="PCF55247.1"/>
    </source>
</evidence>
<reference evidence="3 4" key="1">
    <citation type="journal article" date="2017" name="PLoS ONE">
        <title>Development of a real-time PCR for detection of Staphylococcus pseudintermedius using a novel automated comparison of whole-genome sequences.</title>
        <authorList>
            <person name="Verstappen K.M."/>
            <person name="Huijbregts L."/>
            <person name="Spaninks M."/>
            <person name="Wagenaar J.A."/>
            <person name="Fluit A.C."/>
            <person name="Duim B."/>
        </authorList>
    </citation>
    <scope>NUCLEOTIDE SEQUENCE [LARGE SCALE GENOMIC DNA]</scope>
    <source>
        <strain evidence="3 4">215070706401-1</strain>
    </source>
</reference>
<feature type="transmembrane region" description="Helical" evidence="1">
    <location>
        <begin position="134"/>
        <end position="154"/>
    </location>
</feature>
<keyword evidence="1" id="KW-0472">Membrane</keyword>
<feature type="transmembrane region" description="Helical" evidence="1">
    <location>
        <begin position="160"/>
        <end position="179"/>
    </location>
</feature>
<comment type="caution">
    <text evidence="3">The sequence shown here is derived from an EMBL/GenBank/DDBJ whole genome shotgun (WGS) entry which is preliminary data.</text>
</comment>
<dbReference type="InterPro" id="IPR052710">
    <property type="entry name" value="CAAX_protease"/>
</dbReference>
<feature type="transmembrane region" description="Helical" evidence="1">
    <location>
        <begin position="97"/>
        <end position="114"/>
    </location>
</feature>
<keyword evidence="1" id="KW-1133">Transmembrane helix</keyword>
<dbReference type="Pfam" id="PF02517">
    <property type="entry name" value="Rce1-like"/>
    <property type="match status" value="1"/>
</dbReference>
<dbReference type="GO" id="GO:0080120">
    <property type="term" value="P:CAAX-box protein maturation"/>
    <property type="evidence" value="ECO:0007669"/>
    <property type="project" value="UniProtKB-ARBA"/>
</dbReference>
<dbReference type="EMBL" id="MWUU01000007">
    <property type="protein sequence ID" value="PCF55247.1"/>
    <property type="molecule type" value="Genomic_DNA"/>
</dbReference>
<feature type="transmembrane region" description="Helical" evidence="1">
    <location>
        <begin position="69"/>
        <end position="91"/>
    </location>
</feature>
<feature type="transmembrane region" description="Helical" evidence="1">
    <location>
        <begin position="39"/>
        <end position="57"/>
    </location>
</feature>
<dbReference type="GO" id="GO:0008237">
    <property type="term" value="F:metallopeptidase activity"/>
    <property type="evidence" value="ECO:0007669"/>
    <property type="project" value="UniProtKB-KW"/>
</dbReference>
<keyword evidence="3" id="KW-0378">Hydrolase</keyword>
<keyword evidence="3" id="KW-0482">Metalloprotease</keyword>
<name>A0A2A4GX13_9STAP</name>
<feature type="transmembrane region" description="Helical" evidence="1">
    <location>
        <begin position="212"/>
        <end position="233"/>
    </location>
</feature>
<dbReference type="Proteomes" id="UP000218335">
    <property type="component" value="Unassembled WGS sequence"/>
</dbReference>
<evidence type="ECO:0000313" key="4">
    <source>
        <dbReference type="Proteomes" id="UP000218335"/>
    </source>
</evidence>
<gene>
    <name evidence="3" type="ORF">B5C08_06240</name>
</gene>
<evidence type="ECO:0000256" key="1">
    <source>
        <dbReference type="SAM" id="Phobius"/>
    </source>
</evidence>
<accession>A0A2A4GX13</accession>
<proteinExistence type="predicted"/>
<dbReference type="PANTHER" id="PTHR36435:SF1">
    <property type="entry name" value="CAAX AMINO TERMINAL PROTEASE FAMILY PROTEIN"/>
    <property type="match status" value="1"/>
</dbReference>
<keyword evidence="3" id="KW-0645">Protease</keyword>
<sequence length="242" mass="26845">MTQREQIAVGTGVIYILLMGIGMAMVSALGFSYSEPDMVRVIVFFEIIFAVLTFSVYKKLKLTALSAHFQFSKWLIPFIIIFIVMLGLFLFTGNWTGHLPMIGLIALTTLCVGFSEELMFRGIVLPVLLERHGVLFSIVMSAVFFALLHAVNVFAGVPVYAVPIQLLATFLFGLVFSCLAIRIRNIIPLMIYHFVWDFVLIAQPLTGAQVDTVSLIGIAVELVVVIPIMIYTVKRYKAGNAS</sequence>
<feature type="transmembrane region" description="Helical" evidence="1">
    <location>
        <begin position="186"/>
        <end position="206"/>
    </location>
</feature>